<accession>D1C0M8</accession>
<evidence type="ECO:0008006" key="4">
    <source>
        <dbReference type="Google" id="ProtNLM"/>
    </source>
</evidence>
<dbReference type="AlphaFoldDB" id="D1C0M8"/>
<dbReference type="eggNOG" id="COG0675">
    <property type="taxonomic scope" value="Bacteria"/>
</dbReference>
<evidence type="ECO:0000313" key="2">
    <source>
        <dbReference type="EMBL" id="ACZ32231.1"/>
    </source>
</evidence>
<name>D1C0M8_XYLCX</name>
<protein>
    <recommendedName>
        <fullName evidence="4">Transposase</fullName>
    </recommendedName>
</protein>
<sequence length="533" mass="57598">MVAFVAESGRGASGLRVIADPFVVAPPRGVHTRSRVRVTATEDAALTRIGEVLGVAYRQTLASRLRLGAATSGQVAEWRRVTKKSLTPDTSARWAGAITRTAQDSYRTGMRGLGAEVASLSAAVAAIAARLAVPMPESGRNVGRSERKAARGYATASERHAKSRRKAQLEERLAAAMERQSAGHPRVVVGGGQLWRNRHHLAAAKMTLVEWDRRWADGRMFFTADGESGKSGGNETIRVSADGSVDIKVPGALASEFGVRLSISAPVSMATHRGDEWTQRVADRQAIRYDLHRDARGRWYIDASWTRDEPVATPLAGLRAHRTLGVDLNNGHVDAAVIDPHGNVVGVPQRIDYRIDGTAGHRDAQVRHVVSRLIHMAVAAGCASISIENLGFDDARSTGRETMGRGRRGKRFRRVVAGLPTSRFRDRLAAMASTAGVSVIAVDPAYTSRWGKQHWLAPLRDSDSTVDGHRAAAVVIGRRGLGHRARRKSVEPLVRQRTHQGQSAVPAVRGSLTSRSRVTVRPRARDAAGSPDD</sequence>
<evidence type="ECO:0000313" key="3">
    <source>
        <dbReference type="Proteomes" id="UP000002255"/>
    </source>
</evidence>
<keyword evidence="3" id="KW-1185">Reference proteome</keyword>
<dbReference type="Proteomes" id="UP000002255">
    <property type="component" value="Chromosome"/>
</dbReference>
<reference evidence="2 3" key="2">
    <citation type="journal article" date="2010" name="Stand. Genomic Sci.">
        <title>Complete genome sequence of Xylanimonas cellulosilytica type strain (XIL07).</title>
        <authorList>
            <person name="Foster B."/>
            <person name="Pukall R."/>
            <person name="Abt B."/>
            <person name="Nolan M."/>
            <person name="Glavina Del Rio T."/>
            <person name="Chen F."/>
            <person name="Lucas S."/>
            <person name="Tice H."/>
            <person name="Pitluck S."/>
            <person name="Cheng J.-F."/>
            <person name="Chertkov O."/>
            <person name="Brettin T."/>
            <person name="Han C."/>
            <person name="Detter J.C."/>
            <person name="Bruce D."/>
            <person name="Goodwin L."/>
            <person name="Ivanova N."/>
            <person name="Mavromatis K."/>
            <person name="Pati A."/>
            <person name="Mikhailova N."/>
            <person name="Chen A."/>
            <person name="Palaniappan K."/>
            <person name="Land M."/>
            <person name="Hauser L."/>
            <person name="Chang Y.-J."/>
            <person name="Jeffries C.D."/>
            <person name="Chain P."/>
            <person name="Rohde M."/>
            <person name="Goeker M."/>
            <person name="Bristow J."/>
            <person name="Eisen J.A."/>
            <person name="Markowitz V."/>
            <person name="Hugenholtz P."/>
            <person name="Kyrpides N.C."/>
            <person name="Klenk H.-P."/>
            <person name="Lapidus A."/>
        </authorList>
    </citation>
    <scope>NUCLEOTIDE SEQUENCE [LARGE SCALE GENOMIC DNA]</scope>
    <source>
        <strain evidence="3">DSM 15894 / CECT 5975 / LMG 20990 / XIL07</strain>
    </source>
</reference>
<dbReference type="HOGENOM" id="CLU_022425_0_0_11"/>
<feature type="region of interest" description="Disordered" evidence="1">
    <location>
        <begin position="137"/>
        <end position="164"/>
    </location>
</feature>
<feature type="region of interest" description="Disordered" evidence="1">
    <location>
        <begin position="486"/>
        <end position="533"/>
    </location>
</feature>
<reference evidence="3" key="1">
    <citation type="submission" date="2009-11" db="EMBL/GenBank/DDBJ databases">
        <title>The complete chromosome of Xylanimonas cellulosilytica DSM 15894.</title>
        <authorList>
            <consortium name="US DOE Joint Genome Institute (JGI-PGF)"/>
            <person name="Lucas S."/>
            <person name="Copeland A."/>
            <person name="Lapidus A."/>
            <person name="Glavina del Rio T."/>
            <person name="Dalin E."/>
            <person name="Tice H."/>
            <person name="Bruce D."/>
            <person name="Goodwin L."/>
            <person name="Pitluck S."/>
            <person name="Kyrpides N."/>
            <person name="Mavromatis K."/>
            <person name="Ivanova N."/>
            <person name="Mikhailova N."/>
            <person name="Foster B."/>
            <person name="Clum A."/>
            <person name="Brettin T."/>
            <person name="Detter J.C."/>
            <person name="Han C."/>
            <person name="Larimer F."/>
            <person name="Land M."/>
            <person name="Hauser L."/>
            <person name="Markowitz V."/>
            <person name="Cheng J.F."/>
            <person name="Hugenholtz P."/>
            <person name="Woyke T."/>
            <person name="Wu D."/>
            <person name="Gehrich-Schroeter G."/>
            <person name="Schneider S."/>
            <person name="Pukall S.R."/>
            <person name="Klenk H.P."/>
            <person name="Eisen J.A."/>
        </authorList>
    </citation>
    <scope>NUCLEOTIDE SEQUENCE [LARGE SCALE GENOMIC DNA]</scope>
    <source>
        <strain evidence="3">DSM 15894 / CECT 5975 / LMG 20990 / XIL07</strain>
    </source>
</reference>
<dbReference type="OrthoDB" id="5142351at2"/>
<evidence type="ECO:0000256" key="1">
    <source>
        <dbReference type="SAM" id="MobiDB-lite"/>
    </source>
</evidence>
<dbReference type="KEGG" id="xce:Xcel_3231"/>
<gene>
    <name evidence="2" type="ordered locus">Xcel_3231</name>
</gene>
<proteinExistence type="predicted"/>
<dbReference type="EMBL" id="CP001821">
    <property type="protein sequence ID" value="ACZ32231.1"/>
    <property type="molecule type" value="Genomic_DNA"/>
</dbReference>
<dbReference type="RefSeq" id="WP_012879973.1">
    <property type="nucleotide sequence ID" value="NC_013530.1"/>
</dbReference>
<organism evidence="2 3">
    <name type="scientific">Xylanimonas cellulosilytica (strain DSM 15894 / JCM 12276 / CECT 5975 / KCTC 9989 / LMG 20990 / NBRC 107835 / XIL07)</name>
    <dbReference type="NCBI Taxonomy" id="446471"/>
    <lineage>
        <taxon>Bacteria</taxon>
        <taxon>Bacillati</taxon>
        <taxon>Actinomycetota</taxon>
        <taxon>Actinomycetes</taxon>
        <taxon>Micrococcales</taxon>
        <taxon>Promicromonosporaceae</taxon>
        <taxon>Xylanimonas</taxon>
    </lineage>
</organism>